<dbReference type="KEGG" id="glj:GKIL_0240"/>
<accession>U5QC56</accession>
<feature type="chain" id="PRO_5004663558" description="Peptidase C-terminal archaeal/bacterial domain-containing protein" evidence="1">
    <location>
        <begin position="34"/>
        <end position="401"/>
    </location>
</feature>
<dbReference type="HOGENOM" id="CLU_686555_0_0_3"/>
<keyword evidence="1" id="KW-0732">Signal</keyword>
<dbReference type="RefSeq" id="WP_023171495.1">
    <property type="nucleotide sequence ID" value="NC_022600.1"/>
</dbReference>
<evidence type="ECO:0000313" key="2">
    <source>
        <dbReference type="EMBL" id="AGY56487.1"/>
    </source>
</evidence>
<gene>
    <name evidence="2" type="ORF">GKIL_0240</name>
</gene>
<dbReference type="eggNOG" id="COG2931">
    <property type="taxonomic scope" value="Bacteria"/>
</dbReference>
<proteinExistence type="predicted"/>
<dbReference type="SUPFAM" id="SSF89260">
    <property type="entry name" value="Collagen-binding domain"/>
    <property type="match status" value="3"/>
</dbReference>
<sequence>MLTTSKSAFVLKRALAVGLAMSLQLLQPLSLKAQSNDLSLGQAFNMGDITAPKRFRGNVGYGRTNLWQFSLPTNTNQVTITLSDATEFIMAELFQDTNNDGRLQQEEILFQWDRNNPSITSDLEAGTYYIVTNSSSGRTNYQITLTGVPRPAVPAETPGQELASALDLGKFSGVTKVTGFVGKTHPLSFYRFTAETNLDNFTMTFSGLNALSTYISALLFRDSNNDGQYQQQERLLFIDRNNLSSSTALEAGPYYILVDHGSSNSNYQLTLSATSRPASTAAPGADPETALNLGTLGRTVKITGYVGQTHPVSVYRFQLSRARKNFSISLSKTSRYIDIGLYQDRNSDGQLQQNERLLGFGLNPSASSGTTGSLPVAPAGTYYIQVNAGINNSNYLLTIAP</sequence>
<dbReference type="AlphaFoldDB" id="U5QC56"/>
<dbReference type="Gene3D" id="2.60.120.380">
    <property type="match status" value="3"/>
</dbReference>
<keyword evidence="3" id="KW-1185">Reference proteome</keyword>
<organism evidence="2 3">
    <name type="scientific">Gloeobacter kilaueensis (strain ATCC BAA-2537 / CCAP 1431/1 / ULC 316 / JS1)</name>
    <dbReference type="NCBI Taxonomy" id="1183438"/>
    <lineage>
        <taxon>Bacteria</taxon>
        <taxon>Bacillati</taxon>
        <taxon>Cyanobacteriota</taxon>
        <taxon>Cyanophyceae</taxon>
        <taxon>Gloeobacterales</taxon>
        <taxon>Gloeobacteraceae</taxon>
        <taxon>Gloeobacter</taxon>
    </lineage>
</organism>
<dbReference type="EMBL" id="CP003587">
    <property type="protein sequence ID" value="AGY56487.1"/>
    <property type="molecule type" value="Genomic_DNA"/>
</dbReference>
<dbReference type="Proteomes" id="UP000017396">
    <property type="component" value="Chromosome"/>
</dbReference>
<evidence type="ECO:0000313" key="3">
    <source>
        <dbReference type="Proteomes" id="UP000017396"/>
    </source>
</evidence>
<feature type="signal peptide" evidence="1">
    <location>
        <begin position="1"/>
        <end position="33"/>
    </location>
</feature>
<evidence type="ECO:0000256" key="1">
    <source>
        <dbReference type="SAM" id="SignalP"/>
    </source>
</evidence>
<reference evidence="2 3" key="1">
    <citation type="journal article" date="2013" name="PLoS ONE">
        <title>Cultivation and Complete Genome Sequencing of Gloeobacter kilaueensis sp. nov., from a Lava Cave in Kilauea Caldera, Hawai'i.</title>
        <authorList>
            <person name="Saw J.H."/>
            <person name="Schatz M."/>
            <person name="Brown M.V."/>
            <person name="Kunkel D.D."/>
            <person name="Foster J.S."/>
            <person name="Shick H."/>
            <person name="Christensen S."/>
            <person name="Hou S."/>
            <person name="Wan X."/>
            <person name="Donachie S.P."/>
        </authorList>
    </citation>
    <scope>NUCLEOTIDE SEQUENCE [LARGE SCALE GENOMIC DNA]</scope>
    <source>
        <strain evidence="3">JS</strain>
    </source>
</reference>
<name>U5QC56_GLOK1</name>
<protein>
    <recommendedName>
        <fullName evidence="4">Peptidase C-terminal archaeal/bacterial domain-containing protein</fullName>
    </recommendedName>
</protein>
<evidence type="ECO:0008006" key="4">
    <source>
        <dbReference type="Google" id="ProtNLM"/>
    </source>
</evidence>